<dbReference type="Proteomes" id="UP000574276">
    <property type="component" value="Unassembled WGS sequence"/>
</dbReference>
<dbReference type="InterPro" id="IPR015946">
    <property type="entry name" value="KH_dom-like_a/b"/>
</dbReference>
<keyword evidence="1" id="KW-0472">Membrane</keyword>
<name>A0A839K237_9FIRM</name>
<comment type="caution">
    <text evidence="2">The sequence shown here is derived from an EMBL/GenBank/DDBJ whole genome shotgun (WGS) entry which is preliminary data.</text>
</comment>
<keyword evidence="1" id="KW-1133">Transmembrane helix</keyword>
<dbReference type="Gene3D" id="3.30.300.20">
    <property type="match status" value="1"/>
</dbReference>
<accession>A0A839K237</accession>
<dbReference type="PANTHER" id="PTHR34352">
    <property type="entry name" value="PROTEIN YHFA"/>
    <property type="match status" value="1"/>
</dbReference>
<dbReference type="Pfam" id="PF02566">
    <property type="entry name" value="OsmC"/>
    <property type="match status" value="1"/>
</dbReference>
<dbReference type="EMBL" id="JACEGA010000001">
    <property type="protein sequence ID" value="MBB2183468.1"/>
    <property type="molecule type" value="Genomic_DNA"/>
</dbReference>
<dbReference type="InterPro" id="IPR036102">
    <property type="entry name" value="OsmC/Ohrsf"/>
</dbReference>
<evidence type="ECO:0000256" key="1">
    <source>
        <dbReference type="SAM" id="Phobius"/>
    </source>
</evidence>
<keyword evidence="3" id="KW-1185">Reference proteome</keyword>
<evidence type="ECO:0000313" key="3">
    <source>
        <dbReference type="Proteomes" id="UP000574276"/>
    </source>
</evidence>
<dbReference type="RefSeq" id="WP_228353123.1">
    <property type="nucleotide sequence ID" value="NZ_JACEGA010000001.1"/>
</dbReference>
<dbReference type="InterPro" id="IPR003718">
    <property type="entry name" value="OsmC/Ohr_fam"/>
</dbReference>
<evidence type="ECO:0000313" key="2">
    <source>
        <dbReference type="EMBL" id="MBB2183468.1"/>
    </source>
</evidence>
<organism evidence="2 3">
    <name type="scientific">Variimorphobacter saccharofermentans</name>
    <dbReference type="NCBI Taxonomy" id="2755051"/>
    <lineage>
        <taxon>Bacteria</taxon>
        <taxon>Bacillati</taxon>
        <taxon>Bacillota</taxon>
        <taxon>Clostridia</taxon>
        <taxon>Lachnospirales</taxon>
        <taxon>Lachnospiraceae</taxon>
        <taxon>Variimorphobacter</taxon>
    </lineage>
</organism>
<proteinExistence type="predicted"/>
<feature type="transmembrane region" description="Helical" evidence="1">
    <location>
        <begin position="46"/>
        <end position="63"/>
    </location>
</feature>
<dbReference type="SUPFAM" id="SSF82784">
    <property type="entry name" value="OsmC-like"/>
    <property type="match status" value="1"/>
</dbReference>
<reference evidence="2 3" key="1">
    <citation type="submission" date="2020-07" db="EMBL/GenBank/DDBJ databases">
        <title>Characterization and genome sequencing of isolate MD1, a novel member within the family Lachnospiraceae.</title>
        <authorList>
            <person name="Rettenmaier R."/>
            <person name="Di Bello L."/>
            <person name="Zinser C."/>
            <person name="Scheitz K."/>
            <person name="Liebl W."/>
            <person name="Zverlov V."/>
        </authorList>
    </citation>
    <scope>NUCLEOTIDE SEQUENCE [LARGE SCALE GENOMIC DNA]</scope>
    <source>
        <strain evidence="2 3">MD1</strain>
    </source>
</reference>
<dbReference type="PANTHER" id="PTHR34352:SF1">
    <property type="entry name" value="PROTEIN YHFA"/>
    <property type="match status" value="1"/>
</dbReference>
<dbReference type="AlphaFoldDB" id="A0A839K237"/>
<keyword evidence="1" id="KW-0812">Transmembrane</keyword>
<sequence length="141" mass="15689">MDSLTVKLQTIDEKTMFSATARDNPEIIVDYFPPIGSGHGYTSLELFMASFGSCVSSTLLSLLRYRLKKKVDGVAVEVEGTVRDEHPKALQHILLNLNFKSKELSKAEALEVLKVAEEKMCPVWSMIKGNVDVDVNIEISE</sequence>
<protein>
    <submittedName>
        <fullName evidence="2">OsmC family protein</fullName>
    </submittedName>
</protein>
<gene>
    <name evidence="2" type="ORF">H0486_11315</name>
</gene>